<dbReference type="Gene3D" id="3.30.1150.10">
    <property type="match status" value="1"/>
</dbReference>
<protein>
    <submittedName>
        <fullName evidence="2">Energy transducer TonB</fullName>
    </submittedName>
</protein>
<feature type="domain" description="TonB C-terminal" evidence="1">
    <location>
        <begin position="93"/>
        <end position="153"/>
    </location>
</feature>
<dbReference type="Proteomes" id="UP001596043">
    <property type="component" value="Unassembled WGS sequence"/>
</dbReference>
<dbReference type="SUPFAM" id="SSF74653">
    <property type="entry name" value="TolA/TonB C-terminal domain"/>
    <property type="match status" value="1"/>
</dbReference>
<sequence length="155" mass="17447">MNKVTLLLFIIFFIPINALVAQEEVEIVEITEDNVPLDIPFAVIERVPIYPGCTGDDNGMLKQCMSENISAFVNQNFNIKKASRGLTPGTHRIFVSFKIDKKGRITNVRSRAPNKKIEKEAIKVMKMLPKMIPGQQKGKNVGVLYSLPITFKIDK</sequence>
<dbReference type="Pfam" id="PF03544">
    <property type="entry name" value="TonB_C"/>
    <property type="match status" value="1"/>
</dbReference>
<dbReference type="EMBL" id="JBHSFV010000013">
    <property type="protein sequence ID" value="MFC4635866.1"/>
    <property type="molecule type" value="Genomic_DNA"/>
</dbReference>
<dbReference type="InterPro" id="IPR037682">
    <property type="entry name" value="TonB_C"/>
</dbReference>
<evidence type="ECO:0000259" key="1">
    <source>
        <dbReference type="Pfam" id="PF03544"/>
    </source>
</evidence>
<proteinExistence type="predicted"/>
<organism evidence="2 3">
    <name type="scientific">Dokdonia ponticola</name>
    <dbReference type="NCBI Taxonomy" id="2041041"/>
    <lineage>
        <taxon>Bacteria</taxon>
        <taxon>Pseudomonadati</taxon>
        <taxon>Bacteroidota</taxon>
        <taxon>Flavobacteriia</taxon>
        <taxon>Flavobacteriales</taxon>
        <taxon>Flavobacteriaceae</taxon>
        <taxon>Dokdonia</taxon>
    </lineage>
</organism>
<reference evidence="3" key="1">
    <citation type="journal article" date="2019" name="Int. J. Syst. Evol. Microbiol.">
        <title>The Global Catalogue of Microorganisms (GCM) 10K type strain sequencing project: providing services to taxonomists for standard genome sequencing and annotation.</title>
        <authorList>
            <consortium name="The Broad Institute Genomics Platform"/>
            <consortium name="The Broad Institute Genome Sequencing Center for Infectious Disease"/>
            <person name="Wu L."/>
            <person name="Ma J."/>
        </authorList>
    </citation>
    <scope>NUCLEOTIDE SEQUENCE [LARGE SCALE GENOMIC DNA]</scope>
    <source>
        <strain evidence="3">YJ-61-S</strain>
    </source>
</reference>
<evidence type="ECO:0000313" key="2">
    <source>
        <dbReference type="EMBL" id="MFC4635866.1"/>
    </source>
</evidence>
<accession>A0ABV9I2F2</accession>
<dbReference type="RefSeq" id="WP_379981508.1">
    <property type="nucleotide sequence ID" value="NZ_JBHSFV010000013.1"/>
</dbReference>
<keyword evidence="3" id="KW-1185">Reference proteome</keyword>
<comment type="caution">
    <text evidence="2">The sequence shown here is derived from an EMBL/GenBank/DDBJ whole genome shotgun (WGS) entry which is preliminary data.</text>
</comment>
<name>A0ABV9I2F2_9FLAO</name>
<evidence type="ECO:0000313" key="3">
    <source>
        <dbReference type="Proteomes" id="UP001596043"/>
    </source>
</evidence>
<gene>
    <name evidence="2" type="ORF">ACFO3O_18290</name>
</gene>